<reference evidence="2 3" key="1">
    <citation type="journal article" date="2016" name="Genome Biol. Evol.">
        <title>Divergent and convergent evolution of fungal pathogenicity.</title>
        <authorList>
            <person name="Shang Y."/>
            <person name="Xiao G."/>
            <person name="Zheng P."/>
            <person name="Cen K."/>
            <person name="Zhan S."/>
            <person name="Wang C."/>
        </authorList>
    </citation>
    <scope>NUCLEOTIDE SEQUENCE [LARGE SCALE GENOMIC DNA]</scope>
    <source>
        <strain evidence="2 3">RCEF 2490</strain>
    </source>
</reference>
<comment type="caution">
    <text evidence="2">The sequence shown here is derived from an EMBL/GenBank/DDBJ whole genome shotgun (WGS) entry which is preliminary data.</text>
</comment>
<evidence type="ECO:0000313" key="3">
    <source>
        <dbReference type="Proteomes" id="UP000078544"/>
    </source>
</evidence>
<keyword evidence="3" id="KW-1185">Reference proteome</keyword>
<keyword evidence="1" id="KW-0175">Coiled coil</keyword>
<dbReference type="OrthoDB" id="5424793at2759"/>
<feature type="coiled-coil region" evidence="1">
    <location>
        <begin position="241"/>
        <end position="268"/>
    </location>
</feature>
<dbReference type="AlphaFoldDB" id="A0A168A0U0"/>
<gene>
    <name evidence="2" type="ORF">AAL_05714</name>
</gene>
<dbReference type="EMBL" id="AZGY01000013">
    <property type="protein sequence ID" value="KZZ93329.1"/>
    <property type="molecule type" value="Genomic_DNA"/>
</dbReference>
<dbReference type="STRING" id="1081109.A0A168A0U0"/>
<organism evidence="2 3">
    <name type="scientific">Moelleriella libera RCEF 2490</name>
    <dbReference type="NCBI Taxonomy" id="1081109"/>
    <lineage>
        <taxon>Eukaryota</taxon>
        <taxon>Fungi</taxon>
        <taxon>Dikarya</taxon>
        <taxon>Ascomycota</taxon>
        <taxon>Pezizomycotina</taxon>
        <taxon>Sordariomycetes</taxon>
        <taxon>Hypocreomycetidae</taxon>
        <taxon>Hypocreales</taxon>
        <taxon>Clavicipitaceae</taxon>
        <taxon>Moelleriella</taxon>
    </lineage>
</organism>
<name>A0A168A0U0_9HYPO</name>
<sequence>MGTPSIHALPEHWTELNAARRQRRLCAEQVEAIKSSCKDEFGTDDVAEHPQYYGKLLDRIRARYNDSEEREWFAQRRAFLHELDGLFQDAKEGKRTLSSIEARIESEKEAWYRWVLRRYPEFIAVSDRGANQEEIRGMLDDPDRSREELVRTMLEAIGQPADSHVHVVSFAEKVDAVKDDADELKKLYIAEFFTNHERGTPLRNSERYLEEYRNSNTMTLEDIIDKIMQDFQRSRNSQPQREEHKRRLDELRRAKTAFEQNRMQAKGLKEAQALGAGPELYEVQPCLVCGTRVSLSDVFSCAVCQAMVQLGGEARLALYCSEQCFSKGHDDHVDTTHDCEAADDCVQLGDEDTEMEDGTSKAVICDDCVDSKQATLYCSQRCATANLAKHRRSKHGVETAVDEVPALVRPLHVFVDLVLKKHNPGITMTPVYS</sequence>
<evidence type="ECO:0000313" key="2">
    <source>
        <dbReference type="EMBL" id="KZZ93329.1"/>
    </source>
</evidence>
<evidence type="ECO:0000256" key="1">
    <source>
        <dbReference type="SAM" id="Coils"/>
    </source>
</evidence>
<accession>A0A168A0U0</accession>
<protein>
    <recommendedName>
        <fullName evidence="4">MYND-type zinc finger protein samB</fullName>
    </recommendedName>
</protein>
<dbReference type="Proteomes" id="UP000078544">
    <property type="component" value="Unassembled WGS sequence"/>
</dbReference>
<proteinExistence type="predicted"/>
<evidence type="ECO:0008006" key="4">
    <source>
        <dbReference type="Google" id="ProtNLM"/>
    </source>
</evidence>